<evidence type="ECO:0000259" key="1">
    <source>
        <dbReference type="Pfam" id="PF03184"/>
    </source>
</evidence>
<dbReference type="GO" id="GO:0003676">
    <property type="term" value="F:nucleic acid binding"/>
    <property type="evidence" value="ECO:0007669"/>
    <property type="project" value="InterPro"/>
</dbReference>
<reference evidence="2 3" key="1">
    <citation type="journal article" date="2019" name="Sci. Rep.">
        <title>Orb-weaving spider Araneus ventricosus genome elucidates the spidroin gene catalogue.</title>
        <authorList>
            <person name="Kono N."/>
            <person name="Nakamura H."/>
            <person name="Ohtoshi R."/>
            <person name="Moran D.A.P."/>
            <person name="Shinohara A."/>
            <person name="Yoshida Y."/>
            <person name="Fujiwara M."/>
            <person name="Mori M."/>
            <person name="Tomita M."/>
            <person name="Arakawa K."/>
        </authorList>
    </citation>
    <scope>NUCLEOTIDE SEQUENCE [LARGE SCALE GENOMIC DNA]</scope>
</reference>
<evidence type="ECO:0000313" key="2">
    <source>
        <dbReference type="EMBL" id="GBM65706.1"/>
    </source>
</evidence>
<name>A0A4Y2HK17_ARAVE</name>
<organism evidence="2 3">
    <name type="scientific">Araneus ventricosus</name>
    <name type="common">Orbweaver spider</name>
    <name type="synonym">Epeira ventricosa</name>
    <dbReference type="NCBI Taxonomy" id="182803"/>
    <lineage>
        <taxon>Eukaryota</taxon>
        <taxon>Metazoa</taxon>
        <taxon>Ecdysozoa</taxon>
        <taxon>Arthropoda</taxon>
        <taxon>Chelicerata</taxon>
        <taxon>Arachnida</taxon>
        <taxon>Araneae</taxon>
        <taxon>Araneomorphae</taxon>
        <taxon>Entelegynae</taxon>
        <taxon>Araneoidea</taxon>
        <taxon>Araneidae</taxon>
        <taxon>Araneus</taxon>
    </lineage>
</organism>
<protein>
    <recommendedName>
        <fullName evidence="1">DDE-1 domain-containing protein</fullName>
    </recommendedName>
</protein>
<dbReference type="EMBL" id="BGPR01001990">
    <property type="protein sequence ID" value="GBM65706.1"/>
    <property type="molecule type" value="Genomic_DNA"/>
</dbReference>
<sequence length="123" mass="14369">MLRTYQKKTNRKSWSQEVLSDYTIINEHYLILIDDAPPGSFAQYHPSGWMLTESFVYWFQKFMQFFKPSTGKPVLLILDGHATHTKSLDLMNLDRGNNFTVSPNCFHRMQPLNVTFMAPLSTF</sequence>
<keyword evidence="3" id="KW-1185">Reference proteome</keyword>
<accession>A0A4Y2HK17</accession>
<proteinExistence type="predicted"/>
<dbReference type="InterPro" id="IPR004875">
    <property type="entry name" value="DDE_SF_endonuclease_dom"/>
</dbReference>
<comment type="caution">
    <text evidence="2">The sequence shown here is derived from an EMBL/GenBank/DDBJ whole genome shotgun (WGS) entry which is preliminary data.</text>
</comment>
<dbReference type="OrthoDB" id="6437486at2759"/>
<dbReference type="Pfam" id="PF03184">
    <property type="entry name" value="DDE_1"/>
    <property type="match status" value="1"/>
</dbReference>
<feature type="domain" description="DDE-1" evidence="1">
    <location>
        <begin position="43"/>
        <end position="120"/>
    </location>
</feature>
<dbReference type="AlphaFoldDB" id="A0A4Y2HK17"/>
<dbReference type="Proteomes" id="UP000499080">
    <property type="component" value="Unassembled WGS sequence"/>
</dbReference>
<gene>
    <name evidence="2" type="ORF">AVEN_151269_1</name>
</gene>
<evidence type="ECO:0000313" key="3">
    <source>
        <dbReference type="Proteomes" id="UP000499080"/>
    </source>
</evidence>